<evidence type="ECO:0000256" key="4">
    <source>
        <dbReference type="ARBA" id="ARBA00022792"/>
    </source>
</evidence>
<sequence>MSHFPWLRFAGAAITFTGLGYMLMKATVPTEEELYNRMAPDIRKKVDAARALRLAREAEMKQQVAAQSILTQSSQFGLILTPKSSWQLTVILAHLVSLFSITVLLYHLAQNCIFVLVVDFSASNMVIRQS</sequence>
<name>A0A9W8NWA7_9AGAR</name>
<accession>A0A9W8NWA7</accession>
<comment type="similarity">
    <text evidence="2">Belongs to the CBP4 family.</text>
</comment>
<evidence type="ECO:0000256" key="7">
    <source>
        <dbReference type="ARBA" id="ARBA00023136"/>
    </source>
</evidence>
<organism evidence="11 12">
    <name type="scientific">Lentinula detonsa</name>
    <dbReference type="NCBI Taxonomy" id="2804962"/>
    <lineage>
        <taxon>Eukaryota</taxon>
        <taxon>Fungi</taxon>
        <taxon>Dikarya</taxon>
        <taxon>Basidiomycota</taxon>
        <taxon>Agaricomycotina</taxon>
        <taxon>Agaricomycetes</taxon>
        <taxon>Agaricomycetidae</taxon>
        <taxon>Agaricales</taxon>
        <taxon>Marasmiineae</taxon>
        <taxon>Omphalotaceae</taxon>
        <taxon>Lentinula</taxon>
    </lineage>
</organism>
<dbReference type="GO" id="GO:0005743">
    <property type="term" value="C:mitochondrial inner membrane"/>
    <property type="evidence" value="ECO:0007669"/>
    <property type="project" value="UniProtKB-SubCell"/>
</dbReference>
<comment type="function">
    <text evidence="9">Essential for the assembly of ubiquinol-cytochrome c reductase. It has a direct effect on the correct occurrence of the Rieske protein, core 4, core 5 and apocytochrome b.</text>
</comment>
<feature type="transmembrane region" description="Helical" evidence="10">
    <location>
        <begin position="88"/>
        <end position="109"/>
    </location>
</feature>
<reference evidence="11 12" key="1">
    <citation type="journal article" date="2023" name="Proc. Natl. Acad. Sci. U.S.A.">
        <title>A global phylogenomic analysis of the shiitake genus Lentinula.</title>
        <authorList>
            <person name="Sierra-Patev S."/>
            <person name="Min B."/>
            <person name="Naranjo-Ortiz M."/>
            <person name="Looney B."/>
            <person name="Konkel Z."/>
            <person name="Slot J.C."/>
            <person name="Sakamoto Y."/>
            <person name="Steenwyk J.L."/>
            <person name="Rokas A."/>
            <person name="Carro J."/>
            <person name="Camarero S."/>
            <person name="Ferreira P."/>
            <person name="Molpeceres G."/>
            <person name="Ruiz-Duenas F.J."/>
            <person name="Serrano A."/>
            <person name="Henrissat B."/>
            <person name="Drula E."/>
            <person name="Hughes K.W."/>
            <person name="Mata J.L."/>
            <person name="Ishikawa N.K."/>
            <person name="Vargas-Isla R."/>
            <person name="Ushijima S."/>
            <person name="Smith C.A."/>
            <person name="Donoghue J."/>
            <person name="Ahrendt S."/>
            <person name="Andreopoulos W."/>
            <person name="He G."/>
            <person name="LaButti K."/>
            <person name="Lipzen A."/>
            <person name="Ng V."/>
            <person name="Riley R."/>
            <person name="Sandor L."/>
            <person name="Barry K."/>
            <person name="Martinez A.T."/>
            <person name="Xiao Y."/>
            <person name="Gibbons J.G."/>
            <person name="Terashima K."/>
            <person name="Grigoriev I.V."/>
            <person name="Hibbett D."/>
        </authorList>
    </citation>
    <scope>NUCLEOTIDE SEQUENCE [LARGE SCALE GENOMIC DNA]</scope>
    <source>
        <strain evidence="11 12">TFB7810</strain>
    </source>
</reference>
<keyword evidence="8" id="KW-0143">Chaperone</keyword>
<keyword evidence="4" id="KW-0999">Mitochondrion inner membrane</keyword>
<dbReference type="Pfam" id="PF07960">
    <property type="entry name" value="CBP4"/>
    <property type="match status" value="1"/>
</dbReference>
<dbReference type="AlphaFoldDB" id="A0A9W8NWA7"/>
<gene>
    <name evidence="11" type="ORF">DFH05DRAFT_284943</name>
</gene>
<keyword evidence="7 10" id="KW-0472">Membrane</keyword>
<keyword evidence="5 10" id="KW-1133">Transmembrane helix</keyword>
<dbReference type="Proteomes" id="UP001142393">
    <property type="component" value="Unassembled WGS sequence"/>
</dbReference>
<feature type="transmembrane region" description="Helical" evidence="10">
    <location>
        <begin position="6"/>
        <end position="24"/>
    </location>
</feature>
<protein>
    <submittedName>
        <fullName evidence="11">Uncharacterized protein</fullName>
    </submittedName>
</protein>
<comment type="subcellular location">
    <subcellularLocation>
        <location evidence="1">Mitochondrion inner membrane</location>
        <topology evidence="1">Single-pass membrane protein</topology>
    </subcellularLocation>
</comment>
<evidence type="ECO:0000256" key="9">
    <source>
        <dbReference type="ARBA" id="ARBA00025413"/>
    </source>
</evidence>
<keyword evidence="6" id="KW-0496">Mitochondrion</keyword>
<evidence type="ECO:0000256" key="10">
    <source>
        <dbReference type="SAM" id="Phobius"/>
    </source>
</evidence>
<keyword evidence="3 10" id="KW-0812">Transmembrane</keyword>
<proteinExistence type="inferred from homology"/>
<evidence type="ECO:0000256" key="6">
    <source>
        <dbReference type="ARBA" id="ARBA00023128"/>
    </source>
</evidence>
<keyword evidence="12" id="KW-1185">Reference proteome</keyword>
<evidence type="ECO:0000256" key="1">
    <source>
        <dbReference type="ARBA" id="ARBA00004434"/>
    </source>
</evidence>
<evidence type="ECO:0000256" key="8">
    <source>
        <dbReference type="ARBA" id="ARBA00023186"/>
    </source>
</evidence>
<dbReference type="EMBL" id="JANVFU010000011">
    <property type="protein sequence ID" value="KAJ3742135.1"/>
    <property type="molecule type" value="Genomic_DNA"/>
</dbReference>
<evidence type="ECO:0000256" key="2">
    <source>
        <dbReference type="ARBA" id="ARBA00006780"/>
    </source>
</evidence>
<evidence type="ECO:0000256" key="5">
    <source>
        <dbReference type="ARBA" id="ARBA00022989"/>
    </source>
</evidence>
<dbReference type="InterPro" id="IPR012420">
    <property type="entry name" value="Cbp4"/>
</dbReference>
<evidence type="ECO:0000256" key="3">
    <source>
        <dbReference type="ARBA" id="ARBA00022692"/>
    </source>
</evidence>
<comment type="caution">
    <text evidence="11">The sequence shown here is derived from an EMBL/GenBank/DDBJ whole genome shotgun (WGS) entry which is preliminary data.</text>
</comment>
<evidence type="ECO:0000313" key="11">
    <source>
        <dbReference type="EMBL" id="KAJ3742135.1"/>
    </source>
</evidence>
<evidence type="ECO:0000313" key="12">
    <source>
        <dbReference type="Proteomes" id="UP001142393"/>
    </source>
</evidence>